<feature type="compositionally biased region" description="Polar residues" evidence="1">
    <location>
        <begin position="71"/>
        <end position="84"/>
    </location>
</feature>
<dbReference type="Proteomes" id="UP000433876">
    <property type="component" value="Unassembled WGS sequence"/>
</dbReference>
<dbReference type="InterPro" id="IPR023213">
    <property type="entry name" value="CAT-like_dom_sf"/>
</dbReference>
<dbReference type="EMBL" id="NMPR01000164">
    <property type="protein sequence ID" value="KAA8628765.1"/>
    <property type="molecule type" value="Genomic_DNA"/>
</dbReference>
<dbReference type="AlphaFoldDB" id="A0A8S8ZK19"/>
<proteinExistence type="predicted"/>
<protein>
    <submittedName>
        <fullName evidence="2">Uncharacterized protein</fullName>
    </submittedName>
</protein>
<evidence type="ECO:0000256" key="1">
    <source>
        <dbReference type="SAM" id="MobiDB-lite"/>
    </source>
</evidence>
<gene>
    <name evidence="2" type="ORF">SMACR_07146</name>
</gene>
<organism evidence="2 3">
    <name type="scientific">Sordaria macrospora</name>
    <dbReference type="NCBI Taxonomy" id="5147"/>
    <lineage>
        <taxon>Eukaryota</taxon>
        <taxon>Fungi</taxon>
        <taxon>Dikarya</taxon>
        <taxon>Ascomycota</taxon>
        <taxon>Pezizomycotina</taxon>
        <taxon>Sordariomycetes</taxon>
        <taxon>Sordariomycetidae</taxon>
        <taxon>Sordariales</taxon>
        <taxon>Sordariaceae</taxon>
        <taxon>Sordaria</taxon>
    </lineage>
</organism>
<dbReference type="VEuPathDB" id="FungiDB:SMAC_07146"/>
<feature type="region of interest" description="Disordered" evidence="1">
    <location>
        <begin position="281"/>
        <end position="300"/>
    </location>
</feature>
<evidence type="ECO:0000313" key="3">
    <source>
        <dbReference type="Proteomes" id="UP000433876"/>
    </source>
</evidence>
<feature type="region of interest" description="Disordered" evidence="1">
    <location>
        <begin position="1"/>
        <end position="85"/>
    </location>
</feature>
<comment type="caution">
    <text evidence="2">The sequence shown here is derived from an EMBL/GenBank/DDBJ whole genome shotgun (WGS) entry which is preliminary data.</text>
</comment>
<feature type="compositionally biased region" description="Low complexity" evidence="1">
    <location>
        <begin position="44"/>
        <end position="57"/>
    </location>
</feature>
<sequence length="608" mass="67987">MNNTNTNNHEQTLRSTRSSTRLANRSVNKSSNESKEISDHIKSSKTSGKSSETSSMSKKTDKFNKAADMSKMTSNVSTTASTPIPSAAVTTHPLGLWNNIAPRTYTPRALCFPFSPSARLSPLTAASTLLWFLRIQLLRIIKTRPSFAGKLQLGINLSADEKRSLKKMDGKYNPWHVYLQTSPDYEIPLTAQYPANDGLMRAMYSDLEARFAPTEVEGWHKEYMDYENLRRAEFPVGPFINPLLHDLRTLREGGEALPALQMEEPCEELLAKCPEYKEWEDHERNGPTHPICPSLPGHEGESSTGSSKIFVFTFAKIVELQKEVAAQGVKSGIYECLSGLLWTLTYVSRVRASSIDPSSFEKFLHDHFAEEQPVFSTPTDWIARVAALKSTDPEVVAFKEQIAKDTKEYMGNKITWISTCLPSASLLTNAAAKGGDMDFAALAEIVSAINKSSSDMAEDMPEFITTRTNLFQSLSQTSPGDDIRRIGLSFDPRQPSEWQMNSWKNFGADTEWRFPPLPSLTPPSSPMVPTNTFSESASESYSHREVFNVTKPDAVRRVQARYGVSGGLWLPARKDQKKEVLVQISLPEEAMEVFEGLMKEGKWVERVI</sequence>
<name>A0A8S8ZK19_SORMA</name>
<dbReference type="Gene3D" id="3.30.559.10">
    <property type="entry name" value="Chloramphenicol acetyltransferase-like domain"/>
    <property type="match status" value="1"/>
</dbReference>
<evidence type="ECO:0000313" key="2">
    <source>
        <dbReference type="EMBL" id="KAA8628765.1"/>
    </source>
</evidence>
<feature type="compositionally biased region" description="Basic and acidic residues" evidence="1">
    <location>
        <begin position="32"/>
        <end position="42"/>
    </location>
</feature>
<feature type="compositionally biased region" description="Polar residues" evidence="1">
    <location>
        <begin position="1"/>
        <end position="31"/>
    </location>
</feature>
<accession>A0A8S8ZK19</accession>
<reference evidence="2 3" key="1">
    <citation type="submission" date="2017-07" db="EMBL/GenBank/DDBJ databases">
        <title>Genome sequence of the Sordaria macrospora wild type strain R19027.</title>
        <authorList>
            <person name="Nowrousian M."/>
            <person name="Teichert I."/>
            <person name="Kueck U."/>
        </authorList>
    </citation>
    <scope>NUCLEOTIDE SEQUENCE [LARGE SCALE GENOMIC DNA]</scope>
    <source>
        <strain evidence="2 3">R19027</strain>
        <tissue evidence="2">Mycelium</tissue>
    </source>
</reference>